<reference evidence="3 4" key="1">
    <citation type="submission" date="2016-11" db="EMBL/GenBank/DDBJ databases">
        <authorList>
            <person name="Jaros S."/>
            <person name="Januszkiewicz K."/>
            <person name="Wedrychowicz H."/>
        </authorList>
    </citation>
    <scope>NUCLEOTIDE SEQUENCE [LARGE SCALE GENOMIC DNA]</scope>
    <source>
        <strain evidence="3 4">CGMCC 1.8863</strain>
    </source>
</reference>
<dbReference type="SUPFAM" id="SSF55008">
    <property type="entry name" value="HMA, heavy metal-associated domain"/>
    <property type="match status" value="1"/>
</dbReference>
<accession>A0A1M6NAJ5</accession>
<dbReference type="Gene3D" id="3.30.70.100">
    <property type="match status" value="1"/>
</dbReference>
<protein>
    <submittedName>
        <fullName evidence="3">Copper chaperone CopZ</fullName>
    </submittedName>
</protein>
<organism evidence="3 4">
    <name type="scientific">Arenibacter nanhaiticus</name>
    <dbReference type="NCBI Taxonomy" id="558155"/>
    <lineage>
        <taxon>Bacteria</taxon>
        <taxon>Pseudomonadati</taxon>
        <taxon>Bacteroidota</taxon>
        <taxon>Flavobacteriia</taxon>
        <taxon>Flavobacteriales</taxon>
        <taxon>Flavobacteriaceae</taxon>
        <taxon>Arenibacter</taxon>
    </lineage>
</organism>
<feature type="domain" description="HMA" evidence="2">
    <location>
        <begin position="27"/>
        <end position="93"/>
    </location>
</feature>
<feature type="signal peptide" evidence="1">
    <location>
        <begin position="1"/>
        <end position="23"/>
    </location>
</feature>
<dbReference type="Pfam" id="PF00403">
    <property type="entry name" value="HMA"/>
    <property type="match status" value="1"/>
</dbReference>
<name>A0A1M6NAJ5_9FLAO</name>
<dbReference type="InterPro" id="IPR006121">
    <property type="entry name" value="HMA_dom"/>
</dbReference>
<sequence length="125" mass="14224">MVKNKIKAIIITLLLLIGVNLNAQDKNKKTNFHVKGNCEMCKSRIEKASLKLKGVKYVSWNIKTKELSLIMDENKCKVLDIKKAISAVGHDTDETEAEVKIYESLPECCKYRDPNSIYMDHGKSH</sequence>
<gene>
    <name evidence="3" type="ORF">SAMN04487911_1603</name>
</gene>
<dbReference type="RefSeq" id="WP_072766072.1">
    <property type="nucleotide sequence ID" value="NZ_FQYX01000060.1"/>
</dbReference>
<evidence type="ECO:0000313" key="4">
    <source>
        <dbReference type="Proteomes" id="UP000184231"/>
    </source>
</evidence>
<dbReference type="GO" id="GO:0046872">
    <property type="term" value="F:metal ion binding"/>
    <property type="evidence" value="ECO:0007669"/>
    <property type="project" value="InterPro"/>
</dbReference>
<evidence type="ECO:0000256" key="1">
    <source>
        <dbReference type="SAM" id="SignalP"/>
    </source>
</evidence>
<dbReference type="STRING" id="558155.SAMN04487911_1603"/>
<dbReference type="PROSITE" id="PS50846">
    <property type="entry name" value="HMA_2"/>
    <property type="match status" value="1"/>
</dbReference>
<evidence type="ECO:0000259" key="2">
    <source>
        <dbReference type="PROSITE" id="PS50846"/>
    </source>
</evidence>
<evidence type="ECO:0000313" key="3">
    <source>
        <dbReference type="EMBL" id="SHJ92694.1"/>
    </source>
</evidence>
<dbReference type="AlphaFoldDB" id="A0A1M6NAJ5"/>
<dbReference type="Proteomes" id="UP000184231">
    <property type="component" value="Unassembled WGS sequence"/>
</dbReference>
<keyword evidence="4" id="KW-1185">Reference proteome</keyword>
<feature type="chain" id="PRO_5012229383" evidence="1">
    <location>
        <begin position="24"/>
        <end position="125"/>
    </location>
</feature>
<dbReference type="InterPro" id="IPR036163">
    <property type="entry name" value="HMA_dom_sf"/>
</dbReference>
<dbReference type="EMBL" id="FQYX01000060">
    <property type="protein sequence ID" value="SHJ92694.1"/>
    <property type="molecule type" value="Genomic_DNA"/>
</dbReference>
<dbReference type="CDD" id="cd00371">
    <property type="entry name" value="HMA"/>
    <property type="match status" value="1"/>
</dbReference>
<proteinExistence type="predicted"/>
<keyword evidence="1" id="KW-0732">Signal</keyword>